<dbReference type="AlphaFoldDB" id="A0A344TC48"/>
<name>A0A344TC48_9BACT</name>
<organism evidence="2 4">
    <name type="scientific">Runella rosea</name>
    <dbReference type="NCBI Taxonomy" id="2259595"/>
    <lineage>
        <taxon>Bacteria</taxon>
        <taxon>Pseudomonadati</taxon>
        <taxon>Bacteroidota</taxon>
        <taxon>Cytophagia</taxon>
        <taxon>Cytophagales</taxon>
        <taxon>Spirosomataceae</taxon>
        <taxon>Runella</taxon>
    </lineage>
</organism>
<keyword evidence="1" id="KW-0472">Membrane</keyword>
<dbReference type="EMBL" id="CP030850">
    <property type="protein sequence ID" value="AXE16219.1"/>
    <property type="molecule type" value="Genomic_DNA"/>
</dbReference>
<sequence length="137" mass="16403">MKLIRAVACWMTALTFYHDLSLKNTIMLLALFVTVLLIYSLNFMRPDDRITRKEYDEALRHLKTKTELVYKDELKIVSKDNRHVALFESERRDLILKAEREIAINRKEWIDELNRLHDSGYLSDKEFDNEVNKWLDA</sequence>
<evidence type="ECO:0000313" key="4">
    <source>
        <dbReference type="Proteomes" id="UP000251993"/>
    </source>
</evidence>
<evidence type="ECO:0000313" key="3">
    <source>
        <dbReference type="EMBL" id="AXE16275.1"/>
    </source>
</evidence>
<evidence type="ECO:0000256" key="1">
    <source>
        <dbReference type="SAM" id="Phobius"/>
    </source>
</evidence>
<dbReference type="OrthoDB" id="9791827at2"/>
<evidence type="ECO:0000313" key="2">
    <source>
        <dbReference type="EMBL" id="AXE16219.1"/>
    </source>
</evidence>
<proteinExistence type="predicted"/>
<feature type="transmembrane region" description="Helical" evidence="1">
    <location>
        <begin position="26"/>
        <end position="44"/>
    </location>
</feature>
<reference evidence="2 4" key="1">
    <citation type="submission" date="2018-07" db="EMBL/GenBank/DDBJ databases">
        <title>Genome sequencing of Runella.</title>
        <authorList>
            <person name="Baek M.-G."/>
            <person name="Yi H."/>
        </authorList>
    </citation>
    <scope>NUCLEOTIDE SEQUENCE [LARGE SCALE GENOMIC DNA]</scope>
    <source>
        <strain evidence="2 4">HYN0085</strain>
    </source>
</reference>
<gene>
    <name evidence="2" type="ORF">DR864_00030</name>
    <name evidence="3" type="ORF">DR864_00310</name>
</gene>
<dbReference type="Proteomes" id="UP000251993">
    <property type="component" value="Chromosome"/>
</dbReference>
<accession>A0A344TC48</accession>
<dbReference type="KEGG" id="run:DR864_00030"/>
<dbReference type="EMBL" id="CP030850">
    <property type="protein sequence ID" value="AXE16275.1"/>
    <property type="molecule type" value="Genomic_DNA"/>
</dbReference>
<keyword evidence="4" id="KW-1185">Reference proteome</keyword>
<dbReference type="KEGG" id="run:DR864_00310"/>
<protein>
    <recommendedName>
        <fullName evidence="5">SHOCT domain-containing protein</fullName>
    </recommendedName>
</protein>
<keyword evidence="1" id="KW-0812">Transmembrane</keyword>
<evidence type="ECO:0008006" key="5">
    <source>
        <dbReference type="Google" id="ProtNLM"/>
    </source>
</evidence>
<keyword evidence="1" id="KW-1133">Transmembrane helix</keyword>